<feature type="transmembrane region" description="Helical" evidence="10">
    <location>
        <begin position="38"/>
        <end position="57"/>
    </location>
</feature>
<evidence type="ECO:0000256" key="3">
    <source>
        <dbReference type="ARBA" id="ARBA00022448"/>
    </source>
</evidence>
<dbReference type="GO" id="GO:0031992">
    <property type="term" value="F:energy transducer activity"/>
    <property type="evidence" value="ECO:0007669"/>
    <property type="project" value="TreeGrafter"/>
</dbReference>
<evidence type="ECO:0000256" key="1">
    <source>
        <dbReference type="ARBA" id="ARBA00004383"/>
    </source>
</evidence>
<feature type="transmembrane region" description="Helical" evidence="10">
    <location>
        <begin position="100"/>
        <end position="120"/>
    </location>
</feature>
<dbReference type="GO" id="GO:0055085">
    <property type="term" value="P:transmembrane transport"/>
    <property type="evidence" value="ECO:0007669"/>
    <property type="project" value="InterPro"/>
</dbReference>
<organism evidence="12 13">
    <name type="scientific">Marinifilum flexuosum</name>
    <dbReference type="NCBI Taxonomy" id="1117708"/>
    <lineage>
        <taxon>Bacteria</taxon>
        <taxon>Pseudomonadati</taxon>
        <taxon>Bacteroidota</taxon>
        <taxon>Bacteroidia</taxon>
        <taxon>Marinilabiliales</taxon>
        <taxon>Marinifilaceae</taxon>
    </lineage>
</organism>
<evidence type="ECO:0000256" key="7">
    <source>
        <dbReference type="ARBA" id="ARBA00022927"/>
    </source>
</evidence>
<feature type="domain" description="TonB C-terminal" evidence="11">
    <location>
        <begin position="513"/>
        <end position="604"/>
    </location>
</feature>
<dbReference type="InterPro" id="IPR006260">
    <property type="entry name" value="TonB/TolA_C"/>
</dbReference>
<keyword evidence="9 10" id="KW-0472">Membrane</keyword>
<dbReference type="Gene3D" id="3.30.1150.10">
    <property type="match status" value="2"/>
</dbReference>
<evidence type="ECO:0000313" key="13">
    <source>
        <dbReference type="Proteomes" id="UP000284531"/>
    </source>
</evidence>
<evidence type="ECO:0000256" key="6">
    <source>
        <dbReference type="ARBA" id="ARBA00022692"/>
    </source>
</evidence>
<comment type="caution">
    <text evidence="12">The sequence shown here is derived from an EMBL/GenBank/DDBJ whole genome shotgun (WGS) entry which is preliminary data.</text>
</comment>
<dbReference type="PROSITE" id="PS52015">
    <property type="entry name" value="TONB_CTD"/>
    <property type="match status" value="2"/>
</dbReference>
<dbReference type="PANTHER" id="PTHR33446:SF2">
    <property type="entry name" value="PROTEIN TONB"/>
    <property type="match status" value="1"/>
</dbReference>
<feature type="transmembrane region" description="Helical" evidence="10">
    <location>
        <begin position="276"/>
        <end position="298"/>
    </location>
</feature>
<dbReference type="NCBIfam" id="TIGR01352">
    <property type="entry name" value="tonB_Cterm"/>
    <property type="match status" value="2"/>
</dbReference>
<dbReference type="Pfam" id="PF05569">
    <property type="entry name" value="Peptidase_M56"/>
    <property type="match status" value="1"/>
</dbReference>
<feature type="transmembrane region" description="Helical" evidence="10">
    <location>
        <begin position="6"/>
        <end position="26"/>
    </location>
</feature>
<accession>A0A419X317</accession>
<comment type="similarity">
    <text evidence="2">Belongs to the TonB family.</text>
</comment>
<keyword evidence="5" id="KW-0997">Cell inner membrane</keyword>
<dbReference type="InterPro" id="IPR051045">
    <property type="entry name" value="TonB-dependent_transducer"/>
</dbReference>
<evidence type="ECO:0000256" key="9">
    <source>
        <dbReference type="ARBA" id="ARBA00023136"/>
    </source>
</evidence>
<dbReference type="Pfam" id="PF03544">
    <property type="entry name" value="TonB_C"/>
    <property type="match status" value="2"/>
</dbReference>
<keyword evidence="4" id="KW-1003">Cell membrane</keyword>
<dbReference type="GO" id="GO:0015031">
    <property type="term" value="P:protein transport"/>
    <property type="evidence" value="ECO:0007669"/>
    <property type="project" value="UniProtKB-KW"/>
</dbReference>
<evidence type="ECO:0000256" key="2">
    <source>
        <dbReference type="ARBA" id="ARBA00006555"/>
    </source>
</evidence>
<keyword evidence="8 10" id="KW-1133">Transmembrane helix</keyword>
<dbReference type="GO" id="GO:0098797">
    <property type="term" value="C:plasma membrane protein complex"/>
    <property type="evidence" value="ECO:0007669"/>
    <property type="project" value="TreeGrafter"/>
</dbReference>
<keyword evidence="7" id="KW-0653">Protein transport</keyword>
<dbReference type="Proteomes" id="UP000284531">
    <property type="component" value="Unassembled WGS sequence"/>
</dbReference>
<evidence type="ECO:0000259" key="11">
    <source>
        <dbReference type="PROSITE" id="PS52015"/>
    </source>
</evidence>
<dbReference type="EMBL" id="RAPQ01000009">
    <property type="protein sequence ID" value="RKE02009.1"/>
    <property type="molecule type" value="Genomic_DNA"/>
</dbReference>
<reference evidence="12 13" key="1">
    <citation type="submission" date="2018-09" db="EMBL/GenBank/DDBJ databases">
        <title>Genomic Encyclopedia of Archaeal and Bacterial Type Strains, Phase II (KMG-II): from individual species to whole genera.</title>
        <authorList>
            <person name="Goeker M."/>
        </authorList>
    </citation>
    <scope>NUCLEOTIDE SEQUENCE [LARGE SCALE GENOMIC DNA]</scope>
    <source>
        <strain evidence="12 13">DSM 21950</strain>
    </source>
</reference>
<dbReference type="RefSeq" id="WP_120239877.1">
    <property type="nucleotide sequence ID" value="NZ_RAPQ01000009.1"/>
</dbReference>
<dbReference type="SUPFAM" id="SSF74653">
    <property type="entry name" value="TolA/TonB C-terminal domain"/>
    <property type="match status" value="2"/>
</dbReference>
<dbReference type="InterPro" id="IPR037682">
    <property type="entry name" value="TonB_C"/>
</dbReference>
<feature type="domain" description="TonB C-terminal" evidence="11">
    <location>
        <begin position="373"/>
        <end position="469"/>
    </location>
</feature>
<keyword evidence="6 10" id="KW-0812">Transmembrane</keyword>
<evidence type="ECO:0000313" key="12">
    <source>
        <dbReference type="EMBL" id="RKE02009.1"/>
    </source>
</evidence>
<name>A0A419X317_9BACT</name>
<evidence type="ECO:0000256" key="4">
    <source>
        <dbReference type="ARBA" id="ARBA00022475"/>
    </source>
</evidence>
<dbReference type="AlphaFoldDB" id="A0A419X317"/>
<comment type="subcellular location">
    <subcellularLocation>
        <location evidence="1">Cell inner membrane</location>
        <topology evidence="1">Single-pass membrane protein</topology>
        <orientation evidence="1">Periplasmic side</orientation>
    </subcellularLocation>
</comment>
<evidence type="ECO:0000256" key="5">
    <source>
        <dbReference type="ARBA" id="ARBA00022519"/>
    </source>
</evidence>
<evidence type="ECO:0000256" key="10">
    <source>
        <dbReference type="SAM" id="Phobius"/>
    </source>
</evidence>
<gene>
    <name evidence="12" type="ORF">BXY64_2084</name>
</gene>
<keyword evidence="13" id="KW-1185">Reference proteome</keyword>
<proteinExistence type="inferred from homology"/>
<dbReference type="InterPro" id="IPR008756">
    <property type="entry name" value="Peptidase_M56"/>
</dbReference>
<protein>
    <submittedName>
        <fullName evidence="12">Outer membrane transport energization protein TonB</fullName>
    </submittedName>
</protein>
<evidence type="ECO:0000256" key="8">
    <source>
        <dbReference type="ARBA" id="ARBA00022989"/>
    </source>
</evidence>
<keyword evidence="3" id="KW-0813">Transport</keyword>
<sequence length="604" mass="69141">MVTGVILYFLQSAICMAFFYALYWLFLKRDTFFRINRVFLMLTLAASLLIPSLKIPFQLESNPVTSDYAMLDAVVLTSQQYLSANMLEEVVVTADNHINWYQYIGFVYLIGLLLLTLRFLKNLIQLFIWTRTNKRIRENGVQLVVMKDDYPPFSFLNAIFVSNQDYKKPGFASILAHERVHVDQLHTFDLLVLEVLTVVFWINPFVWMYKSSIQEVHEYLADDKVVNGSVNPNEYKMHIVNQFAGGDLFRLANNFGQSTLKKRISMLGKIKTPKIALVKLLLLLPIVLVLLSAFAFTIEEEKKNSQNFSFKEFIPDGLKQFYSFSDRQYSTYDDELHFIQGSATSGISALKHKEEVSPNQIYRIADEMPEYPGGINVLKKYITNEMRYPKKAEKNKTEGKVFVSFVVGKSGEVKNVYVNKGVSPELDKEALRVVKGLPKWTPGKHKGNLVNVAYTLPVDFKLKDFAIEQPILIRKPVLARIKNASDYHTDNLAKLENCNQEYTVVEKMPEFPGGNGSLRKWVARNLRYPILAAEQGYEGKVYVKFNVNKDGSVSDAKIIKGANVELNEEALRVINSMPYWIPGEQQGIKVKVSYTIPIRFALNK</sequence>
<dbReference type="OrthoDB" id="9814002at2"/>
<dbReference type="PANTHER" id="PTHR33446">
    <property type="entry name" value="PROTEIN TONB-RELATED"/>
    <property type="match status" value="1"/>
</dbReference>